<dbReference type="InterPro" id="IPR036420">
    <property type="entry name" value="BRCT_dom_sf"/>
</dbReference>
<keyword evidence="2 10" id="KW-0328">Glycosyltransferase</keyword>
<dbReference type="PROSITE" id="PS51977">
    <property type="entry name" value="WGR"/>
    <property type="match status" value="1"/>
</dbReference>
<feature type="compositionally biased region" description="Basic and acidic residues" evidence="11">
    <location>
        <begin position="46"/>
        <end position="76"/>
    </location>
</feature>
<feature type="compositionally biased region" description="Basic and acidic residues" evidence="11">
    <location>
        <begin position="1540"/>
        <end position="1562"/>
    </location>
</feature>
<name>A0A9N8EIT2_9STRA</name>
<dbReference type="PROSITE" id="PS51060">
    <property type="entry name" value="PARP_ALPHA_HD"/>
    <property type="match status" value="1"/>
</dbReference>
<evidence type="ECO:0000256" key="3">
    <source>
        <dbReference type="ARBA" id="ARBA00022679"/>
    </source>
</evidence>
<feature type="repeat" description="ANK" evidence="9">
    <location>
        <begin position="1450"/>
        <end position="1488"/>
    </location>
</feature>
<evidence type="ECO:0000256" key="9">
    <source>
        <dbReference type="PROSITE-ProRule" id="PRU00023"/>
    </source>
</evidence>
<dbReference type="Proteomes" id="UP001153069">
    <property type="component" value="Unassembled WGS sequence"/>
</dbReference>
<dbReference type="PROSITE" id="PS50172">
    <property type="entry name" value="BRCT"/>
    <property type="match status" value="1"/>
</dbReference>
<dbReference type="GO" id="GO:0003950">
    <property type="term" value="F:NAD+ poly-ADP-ribosyltransferase activity"/>
    <property type="evidence" value="ECO:0007669"/>
    <property type="project" value="UniProtKB-UniRule"/>
</dbReference>
<comment type="caution">
    <text evidence="16">The sequence shown here is derived from an EMBL/GenBank/DDBJ whole genome shotgun (WGS) entry which is preliminary data.</text>
</comment>
<dbReference type="InterPro" id="IPR036770">
    <property type="entry name" value="Ankyrin_rpt-contain_sf"/>
</dbReference>
<feature type="region of interest" description="Disordered" evidence="11">
    <location>
        <begin position="106"/>
        <end position="125"/>
    </location>
</feature>
<dbReference type="Pfam" id="PF02877">
    <property type="entry name" value="PARP_reg"/>
    <property type="match status" value="1"/>
</dbReference>
<feature type="region of interest" description="Disordered" evidence="11">
    <location>
        <begin position="407"/>
        <end position="473"/>
    </location>
</feature>
<dbReference type="SUPFAM" id="SSF48403">
    <property type="entry name" value="Ankyrin repeat"/>
    <property type="match status" value="3"/>
</dbReference>
<evidence type="ECO:0000313" key="17">
    <source>
        <dbReference type="Proteomes" id="UP001153069"/>
    </source>
</evidence>
<evidence type="ECO:0000256" key="4">
    <source>
        <dbReference type="ARBA" id="ARBA00022695"/>
    </source>
</evidence>
<dbReference type="PROSITE" id="PS50297">
    <property type="entry name" value="ANK_REP_REGION"/>
    <property type="match status" value="2"/>
</dbReference>
<feature type="compositionally biased region" description="Basic residues" evidence="11">
    <location>
        <begin position="433"/>
        <end position="444"/>
    </location>
</feature>
<keyword evidence="5 10" id="KW-0520">NAD</keyword>
<dbReference type="InterPro" id="IPR012317">
    <property type="entry name" value="Poly(ADP-ribose)pol_cat_dom"/>
</dbReference>
<accession>A0A9N8EIT2</accession>
<evidence type="ECO:0000313" key="16">
    <source>
        <dbReference type="EMBL" id="CAB9521160.1"/>
    </source>
</evidence>
<dbReference type="EMBL" id="CAICTM010001167">
    <property type="protein sequence ID" value="CAB9521160.1"/>
    <property type="molecule type" value="Genomic_DNA"/>
</dbReference>
<keyword evidence="6" id="KW-0539">Nucleus</keyword>
<dbReference type="GO" id="GO:0006302">
    <property type="term" value="P:double-strand break repair"/>
    <property type="evidence" value="ECO:0007669"/>
    <property type="project" value="TreeGrafter"/>
</dbReference>
<evidence type="ECO:0000259" key="13">
    <source>
        <dbReference type="PROSITE" id="PS51059"/>
    </source>
</evidence>
<evidence type="ECO:0000256" key="11">
    <source>
        <dbReference type="SAM" id="MobiDB-lite"/>
    </source>
</evidence>
<dbReference type="InterPro" id="IPR036930">
    <property type="entry name" value="WGR_dom_sf"/>
</dbReference>
<evidence type="ECO:0000259" key="12">
    <source>
        <dbReference type="PROSITE" id="PS50172"/>
    </source>
</evidence>
<dbReference type="Pfam" id="PF12796">
    <property type="entry name" value="Ank_2"/>
    <property type="match status" value="1"/>
</dbReference>
<comment type="similarity">
    <text evidence="7">Belongs to the ARTD/PARP family.</text>
</comment>
<dbReference type="PROSITE" id="PS50088">
    <property type="entry name" value="ANK_REPEAT"/>
    <property type="match status" value="3"/>
</dbReference>
<sequence>MPPKKRKARSPAGRGAKKKAVEEEQEQEAEEEEVASHSPPPKKISKKEEARLKKEAEKKRKEEEAAAKSLEEKKEQLSRVTAVLKDASYAASDACPQAIFVQSDTCSTSSTSSTGSTNTNDQVNDPVVPRALLNAVQRRDLERARTIIHQARYRYAVDVDVDAAGSSTGNTGVTSTWKLPFPCPKTKTTNSSALTVALANDHIPMADLLAQYFGWSSALSNTALAAALLPPSKPQGCSDILFQFLIQHKDPAVANAVADSLPYLANEAMKRGKITFVRRVLRHCLGLPFMDADLAKTPTNLLISLRDNTTGTLGVTPLHLLALEATAGTDTDTGTGTDPSTTTIFKGFKLDQKTTNAPALNQYITPLHLAALSGNLDTYKTLQEAGGDWTIHTNESLYCLNFAAAAPPSPSPSLLQQNVKQEEDDDQGGEQPKKKRAKRGKQNKQQKSNDDAMDEGEGEDEDEKAAADKPKFFQEFVDTVRPADTLRYMTTPMEDEDLAHEFNHSLSNAKRKTLKSAIEAGRHHNVAWLIHSLALEEPKETTKWYNVNAEMAVLQAVIQHSDDPTMLALFLAQPKFRSTFVSEGKDFVGSAVNHLRSKVVGLIADEFKDLKEAERATLEFTPVHLQLAIQNESLEMVKAIVALGVDPNSPEVPKSALHVACGMDFVECAKFLLDECGANPRAVTSPQGVSVMQAACRGAALGCIQLLLDKGVSLDLKKENEILQKQKEQDAKNNSDDKDNNKMETEETSPFEGWFMVLTGVFSVSKDVIKSVIESQGGKVQPQVNGKTTHCVYSGKDGYSDYGQKMGQGDKKYTAAKRKKLPFLNENDILRYLKRTGQGIASHETSGNLSTGDDKQATQEASFLHDIIKNCANKHRVLPAVRKLLEHGADLEFKNDTGRTPFHYAVLYLPECESNVQLLTVLDPKGDLTRRFDKNGCSPILEACTLHKWKFVLLLLHRMSISNVNIFMAEPEKEPQKEEEPKDKENEGENDEPQQPPPKPKYQNKWTGWSLGHLLLVNGKTELFQQWVKLGGDVNTVTRTPDATPLVVASIWQPEICRMLLMNPNSDSDSDCNVNATTANGKSLLHAVFGGVQIGKKLTAEEESQYKQQGIVKPHVWTARSSEASIIQLTNILTWNPDLDASLKDAEGTSVFHAACASESATACVRALLKRNRAILHTVDGLGNTPLAISLLNSKLNVSLFLMDQGADINGYVYWRKSKNYEANKQQDGNSIGNSPKNAARARSRNQTNPLGDDDGESVDEERLRLSFYSYVMLMDFTPDVVYTMLSLPSCDMDAALQSSITMGNLTWTERLIRSVNAKTPAVAGKYVRLLFACKAYPTIPQQERMLQLSKILVANAGGMTLDTSEETGYNVIHTAVAAKMIMSVLEGLLKLLDKDSVEALLSLDKNSQTPLHMAVAANGISTAQVILSYTKEHGGADRVQNLLDTKDTQSKTALHYAVGNNSLGTYLSGAMLSLLVRYGSKITIPDQDGLTVAAIVGQMHPSQLDHFKLALSGKEEDGEIVASVLPKEALEQIATTQAKRKEETEHREKEQEKDRKEHEKQWTRLKKQWEEFRAERLKAKPLIFEETRNAAASGRLFVPVDRTSCPDPIAYQVHIGSDGDIYDALLVTSDLRYNVFGTNSFHALQLVELTDSYKKKRVGHAAALATAQQNEAMYAYRLGMAKYRVVERWGRIGESGGKTRAQGFTELSKAISHFEKVFKDKTRNEFSDRENFEAARGAYNWVQKVYDEAESADSKDLTNSDGSLPKSVDTLLRAITSLTRVRMDLRDGGFGVDDLPLGQLSPNTISEAYKILNEIEALMLQLRALEKLRGRAARENRSEKSQINSKLTDLSNKFYTTIPHDFGNVNIGFRKPEVINYKSKLEKCLQMLASLEDVESSVNLLLSVSAKDTRSQRLRSIYELMGCNLHVVTPGSDEFNLVELYAIRGAMGRNVKIAHLLRVDRFEDSIRFVQHESTRGMNNKSGYPMNQWLWHGSKMSNFLGILMKGFKIAPPEAPASGYNFGKGIYLADMFGKSASYASARRPYYGNGNEGKKSPTADVDHFRAMLLCEVAIGEPCELRNPNPGLTEAPEGYDSVRALGRQAPDGSGMFLTKEGVGVPLGEVKMAPESAAVMGHNEYIVYDESRVRIKYAMLFA</sequence>
<feature type="region of interest" description="Disordered" evidence="11">
    <location>
        <begin position="1"/>
        <end position="76"/>
    </location>
</feature>
<dbReference type="PANTHER" id="PTHR10459">
    <property type="entry name" value="DNA LIGASE"/>
    <property type="match status" value="1"/>
</dbReference>
<feature type="domain" description="WGR" evidence="15">
    <location>
        <begin position="1613"/>
        <end position="1740"/>
    </location>
</feature>
<keyword evidence="3 10" id="KW-0808">Transferase</keyword>
<dbReference type="PROSITE" id="PS51059">
    <property type="entry name" value="PARP_CATALYTIC"/>
    <property type="match status" value="1"/>
</dbReference>
<feature type="compositionally biased region" description="Low complexity" evidence="11">
    <location>
        <begin position="106"/>
        <end position="119"/>
    </location>
</feature>
<evidence type="ECO:0000256" key="2">
    <source>
        <dbReference type="ARBA" id="ARBA00022676"/>
    </source>
</evidence>
<feature type="region of interest" description="Disordered" evidence="11">
    <location>
        <begin position="725"/>
        <end position="747"/>
    </location>
</feature>
<keyword evidence="9" id="KW-0040">ANK repeat</keyword>
<dbReference type="InterPro" id="IPR002110">
    <property type="entry name" value="Ankyrin_rpt"/>
</dbReference>
<evidence type="ECO:0000259" key="14">
    <source>
        <dbReference type="PROSITE" id="PS51060"/>
    </source>
</evidence>
<evidence type="ECO:0000256" key="5">
    <source>
        <dbReference type="ARBA" id="ARBA00023027"/>
    </source>
</evidence>
<keyword evidence="4" id="KW-0548">Nucleotidyltransferase</keyword>
<feature type="compositionally biased region" description="Acidic residues" evidence="11">
    <location>
        <begin position="451"/>
        <end position="463"/>
    </location>
</feature>
<dbReference type="OrthoDB" id="2017365at2759"/>
<feature type="domain" description="BRCT" evidence="12">
    <location>
        <begin position="746"/>
        <end position="792"/>
    </location>
</feature>
<dbReference type="SMART" id="SM00292">
    <property type="entry name" value="BRCT"/>
    <property type="match status" value="1"/>
</dbReference>
<dbReference type="SUPFAM" id="SSF142921">
    <property type="entry name" value="WGR domain-like"/>
    <property type="match status" value="1"/>
</dbReference>
<proteinExistence type="inferred from homology"/>
<dbReference type="GO" id="GO:0016779">
    <property type="term" value="F:nucleotidyltransferase activity"/>
    <property type="evidence" value="ECO:0007669"/>
    <property type="project" value="UniProtKB-KW"/>
</dbReference>
<evidence type="ECO:0000256" key="1">
    <source>
        <dbReference type="ARBA" id="ARBA00004123"/>
    </source>
</evidence>
<dbReference type="InterPro" id="IPR004102">
    <property type="entry name" value="Poly(ADP-ribose)pol_reg_dom"/>
</dbReference>
<keyword evidence="17" id="KW-1185">Reference proteome</keyword>
<feature type="repeat" description="ANK" evidence="9">
    <location>
        <begin position="1182"/>
        <end position="1210"/>
    </location>
</feature>
<dbReference type="InterPro" id="IPR001357">
    <property type="entry name" value="BRCT_dom"/>
</dbReference>
<feature type="compositionally biased region" description="Polar residues" evidence="11">
    <location>
        <begin position="1225"/>
        <end position="1237"/>
    </location>
</feature>
<organism evidence="16 17">
    <name type="scientific">Seminavis robusta</name>
    <dbReference type="NCBI Taxonomy" id="568900"/>
    <lineage>
        <taxon>Eukaryota</taxon>
        <taxon>Sar</taxon>
        <taxon>Stramenopiles</taxon>
        <taxon>Ochrophyta</taxon>
        <taxon>Bacillariophyta</taxon>
        <taxon>Bacillariophyceae</taxon>
        <taxon>Bacillariophycidae</taxon>
        <taxon>Naviculales</taxon>
        <taxon>Naviculaceae</taxon>
        <taxon>Seminavis</taxon>
    </lineage>
</organism>
<dbReference type="InterPro" id="IPR050800">
    <property type="entry name" value="ARTD/PARP"/>
</dbReference>
<evidence type="ECO:0000256" key="10">
    <source>
        <dbReference type="RuleBase" id="RU362114"/>
    </source>
</evidence>
<dbReference type="GO" id="GO:0070212">
    <property type="term" value="P:protein poly-ADP-ribosylation"/>
    <property type="evidence" value="ECO:0007669"/>
    <property type="project" value="TreeGrafter"/>
</dbReference>
<feature type="region of interest" description="Disordered" evidence="11">
    <location>
        <begin position="970"/>
        <end position="1003"/>
    </location>
</feature>
<dbReference type="SUPFAM" id="SSF56399">
    <property type="entry name" value="ADP-ribosylation"/>
    <property type="match status" value="1"/>
</dbReference>
<dbReference type="PANTHER" id="PTHR10459:SF60">
    <property type="entry name" value="POLY [ADP-RIBOSE] POLYMERASE 2"/>
    <property type="match status" value="1"/>
</dbReference>
<evidence type="ECO:0000256" key="7">
    <source>
        <dbReference type="ARBA" id="ARBA00024347"/>
    </source>
</evidence>
<feature type="region of interest" description="Disordered" evidence="11">
    <location>
        <begin position="1537"/>
        <end position="1562"/>
    </location>
</feature>
<dbReference type="GO" id="GO:1990404">
    <property type="term" value="F:NAD+-protein mono-ADP-ribosyltransferase activity"/>
    <property type="evidence" value="ECO:0007669"/>
    <property type="project" value="TreeGrafter"/>
</dbReference>
<dbReference type="SMART" id="SM00248">
    <property type="entry name" value="ANK"/>
    <property type="match status" value="13"/>
</dbReference>
<feature type="repeat" description="ANK" evidence="9">
    <location>
        <begin position="362"/>
        <end position="394"/>
    </location>
</feature>
<dbReference type="SUPFAM" id="SSF52113">
    <property type="entry name" value="BRCT domain"/>
    <property type="match status" value="1"/>
</dbReference>
<dbReference type="Pfam" id="PF00533">
    <property type="entry name" value="BRCT"/>
    <property type="match status" value="1"/>
</dbReference>
<dbReference type="Gene3D" id="3.90.228.10">
    <property type="match status" value="1"/>
</dbReference>
<dbReference type="Gene3D" id="1.20.142.10">
    <property type="entry name" value="Poly(ADP-ribose) polymerase, regulatory domain"/>
    <property type="match status" value="1"/>
</dbReference>
<evidence type="ECO:0000259" key="15">
    <source>
        <dbReference type="PROSITE" id="PS51977"/>
    </source>
</evidence>
<dbReference type="InterPro" id="IPR008893">
    <property type="entry name" value="WGR_domain"/>
</dbReference>
<comment type="subcellular location">
    <subcellularLocation>
        <location evidence="1">Nucleus</location>
    </subcellularLocation>
</comment>
<comment type="catalytic activity">
    <reaction evidence="8">
        <text>NAD(+) + (ADP-D-ribosyl)n-acceptor = nicotinamide + (ADP-D-ribosyl)n+1-acceptor + H(+).</text>
        <dbReference type="EC" id="2.4.2.30"/>
    </reaction>
</comment>
<dbReference type="SUPFAM" id="SSF47587">
    <property type="entry name" value="Domain of poly(ADP-ribose) polymerase"/>
    <property type="match status" value="1"/>
</dbReference>
<dbReference type="Pfam" id="PF05406">
    <property type="entry name" value="WGR"/>
    <property type="match status" value="1"/>
</dbReference>
<feature type="compositionally biased region" description="Acidic residues" evidence="11">
    <location>
        <begin position="23"/>
        <end position="33"/>
    </location>
</feature>
<dbReference type="EC" id="2.4.2.-" evidence="10"/>
<dbReference type="GO" id="GO:0005730">
    <property type="term" value="C:nucleolus"/>
    <property type="evidence" value="ECO:0007669"/>
    <property type="project" value="TreeGrafter"/>
</dbReference>
<reference evidence="16" key="1">
    <citation type="submission" date="2020-06" db="EMBL/GenBank/DDBJ databases">
        <authorList>
            <consortium name="Plant Systems Biology data submission"/>
        </authorList>
    </citation>
    <scope>NUCLEOTIDE SEQUENCE</scope>
    <source>
        <strain evidence="16">D6</strain>
    </source>
</reference>
<feature type="compositionally biased region" description="Basic and acidic residues" evidence="11">
    <location>
        <begin position="970"/>
        <end position="987"/>
    </location>
</feature>
<dbReference type="InterPro" id="IPR036616">
    <property type="entry name" value="Poly(ADP-ribose)pol_reg_dom_sf"/>
</dbReference>
<dbReference type="SMART" id="SM00773">
    <property type="entry name" value="WGR"/>
    <property type="match status" value="1"/>
</dbReference>
<evidence type="ECO:0000256" key="8">
    <source>
        <dbReference type="ARBA" id="ARBA00033987"/>
    </source>
</evidence>
<dbReference type="Pfam" id="PF00644">
    <property type="entry name" value="PARP"/>
    <property type="match status" value="1"/>
</dbReference>
<dbReference type="Gene3D" id="1.25.40.20">
    <property type="entry name" value="Ankyrin repeat-containing domain"/>
    <property type="match status" value="6"/>
</dbReference>
<feature type="domain" description="PARP catalytic" evidence="13">
    <location>
        <begin position="1913"/>
        <end position="2154"/>
    </location>
</feature>
<feature type="domain" description="PARP alpha-helical" evidence="14">
    <location>
        <begin position="1762"/>
        <end position="1903"/>
    </location>
</feature>
<protein>
    <recommendedName>
        <fullName evidence="10">Poly [ADP-ribose] polymerase</fullName>
        <shortName evidence="10">PARP</shortName>
        <ecNumber evidence="10">2.4.2.-</ecNumber>
    </recommendedName>
</protein>
<feature type="region of interest" description="Disordered" evidence="11">
    <location>
        <begin position="1225"/>
        <end position="1258"/>
    </location>
</feature>
<feature type="compositionally biased region" description="Basic and acidic residues" evidence="11">
    <location>
        <begin position="725"/>
        <end position="745"/>
    </location>
</feature>
<gene>
    <name evidence="16" type="ORF">SEMRO_1169_G248640.1</name>
</gene>
<evidence type="ECO:0000256" key="6">
    <source>
        <dbReference type="ARBA" id="ARBA00023242"/>
    </source>
</evidence>
<dbReference type="CDD" id="cd01437">
    <property type="entry name" value="parp_like"/>
    <property type="match status" value="1"/>
</dbReference>
<dbReference type="Gene3D" id="3.40.50.10190">
    <property type="entry name" value="BRCT domain"/>
    <property type="match status" value="1"/>
</dbReference>